<dbReference type="EMBL" id="BKCJ010000003">
    <property type="protein sequence ID" value="GEU28254.1"/>
    <property type="molecule type" value="Genomic_DNA"/>
</dbReference>
<sequence length="895" mass="94365">MTLVFFCPSRSALLGQPGIDLRQAFLAHLDAVFDRGDGRLDVAARVGRQVLVGVAAQLVDHGRIGRASAQAREVAAARGGVDFLLDLLAVGDGEVEGQVRVLAGHVADDARAVGGAGFVGQGQFQRPARQRGVARCAQQVVQLRLDHGGLLGARLGVQRIPGGRIRIGGDHVQNRAAQRHRHRLLVRACLRRIGCSGGIGWIDAIGGSIAAARFRNHGRVAHVAQRVDQRGAQVGHRRFFAVGGGPADAGQHRRQARRGVAIQRRALLRLAFVAGVQAGQHAGDVLPDLRRGVHRRGVDQVQVAGRWHVAGHAQRPAVGQQAHLVDGGQAGKACGQRGKVGGRVQRAVVTALSRIDQHRAAAGQRHGGLAAIDNGAHGGAADGLGDDRHAPAQGLLVVLVLGKLGLGEGDGGLAVLAHGVRHADQRHARLQGEVMGDGCHRLVRRFFHFAPQIVRHRVAVGVPGDVAAHAVAPCILAHVVFQHADHRLALLVGDAVERLAGLFHGGDALHDGVGSGQGVAVDRVFARVHGVQAPVPFGMQTRGGARLHPRREALVEPQVVPPCHGHQVAEPLVGDFVRGRDKRRLAVALRGRARIEQHRVFEREDGAPVFHGAEELALAWRGDVIELGQRVLDAEVVVIFAQYGARGVQRELRLSHGALLRDHADLGAALGGGGAFEVAQAEEQQIGRHPGRRGKAHQFAAVGQFGGGRHGHVRHGHLAGGNGGFQRERGLVKRLVPRRDHAPRFGIFELRVQRALVRAAVLVVQREQAGRLGADRARVIELELVAARLEPPGEPEGGGLLLGIEVDPGGRLRRLARAAADGGGGKCQVGGVQGQAVGGLGDGERDGDAGAERAPGGVRREREGVMRGNGVARQLGGDLPARGAGRRFGSRRCGG</sequence>
<organism evidence="2">
    <name type="scientific">Tanacetum cinerariifolium</name>
    <name type="common">Dalmatian daisy</name>
    <name type="synonym">Chrysanthemum cinerariifolium</name>
    <dbReference type="NCBI Taxonomy" id="118510"/>
    <lineage>
        <taxon>Eukaryota</taxon>
        <taxon>Viridiplantae</taxon>
        <taxon>Streptophyta</taxon>
        <taxon>Embryophyta</taxon>
        <taxon>Tracheophyta</taxon>
        <taxon>Spermatophyta</taxon>
        <taxon>Magnoliopsida</taxon>
        <taxon>eudicotyledons</taxon>
        <taxon>Gunneridae</taxon>
        <taxon>Pentapetalae</taxon>
        <taxon>asterids</taxon>
        <taxon>campanulids</taxon>
        <taxon>Asterales</taxon>
        <taxon>Asteraceae</taxon>
        <taxon>Asteroideae</taxon>
        <taxon>Anthemideae</taxon>
        <taxon>Anthemidinae</taxon>
        <taxon>Tanacetum</taxon>
    </lineage>
</organism>
<feature type="region of interest" description="Disordered" evidence="1">
    <location>
        <begin position="837"/>
        <end position="859"/>
    </location>
</feature>
<feature type="region of interest" description="Disordered" evidence="1">
    <location>
        <begin position="871"/>
        <end position="895"/>
    </location>
</feature>
<dbReference type="AlphaFoldDB" id="A0A699GEA4"/>
<comment type="caution">
    <text evidence="2">The sequence shown here is derived from an EMBL/GenBank/DDBJ whole genome shotgun (WGS) entry which is preliminary data.</text>
</comment>
<feature type="compositionally biased region" description="Basic and acidic residues" evidence="1">
    <location>
        <begin position="842"/>
        <end position="851"/>
    </location>
</feature>
<evidence type="ECO:0000313" key="2">
    <source>
        <dbReference type="EMBL" id="GEU28254.1"/>
    </source>
</evidence>
<protein>
    <submittedName>
        <fullName evidence="2">Uncharacterized protein</fullName>
    </submittedName>
</protein>
<feature type="compositionally biased region" description="Basic residues" evidence="1">
    <location>
        <begin position="884"/>
        <end position="895"/>
    </location>
</feature>
<gene>
    <name evidence="2" type="ORF">Tci_000232</name>
</gene>
<evidence type="ECO:0000256" key="1">
    <source>
        <dbReference type="SAM" id="MobiDB-lite"/>
    </source>
</evidence>
<proteinExistence type="predicted"/>
<reference evidence="2" key="1">
    <citation type="journal article" date="2019" name="Sci. Rep.">
        <title>Draft genome of Tanacetum cinerariifolium, the natural source of mosquito coil.</title>
        <authorList>
            <person name="Yamashiro T."/>
            <person name="Shiraishi A."/>
            <person name="Satake H."/>
            <person name="Nakayama K."/>
        </authorList>
    </citation>
    <scope>NUCLEOTIDE SEQUENCE</scope>
</reference>
<name>A0A699GEA4_TANCI</name>
<accession>A0A699GEA4</accession>